<protein>
    <recommendedName>
        <fullName evidence="3">tRNA threonylcarbamoyladenosine biosynthesis protein TsaE</fullName>
    </recommendedName>
    <alternativeName>
        <fullName evidence="10">t(6)A37 threonylcarbamoyladenosine biosynthesis protein TsaE</fullName>
    </alternativeName>
</protein>
<dbReference type="GO" id="GO:0005524">
    <property type="term" value="F:ATP binding"/>
    <property type="evidence" value="ECO:0007669"/>
    <property type="project" value="UniProtKB-KW"/>
</dbReference>
<keyword evidence="9" id="KW-0460">Magnesium</keyword>
<dbReference type="EMBL" id="MFQW01000003">
    <property type="protein sequence ID" value="OGH86725.1"/>
    <property type="molecule type" value="Genomic_DNA"/>
</dbReference>
<evidence type="ECO:0000256" key="10">
    <source>
        <dbReference type="ARBA" id="ARBA00032441"/>
    </source>
</evidence>
<organism evidence="11 12">
    <name type="scientific">Candidatus Magasanikbacteria bacterium RIFOXYC12_FULL_33_11</name>
    <dbReference type="NCBI Taxonomy" id="1798701"/>
    <lineage>
        <taxon>Bacteria</taxon>
        <taxon>Candidatus Magasanikiibacteriota</taxon>
    </lineage>
</organism>
<evidence type="ECO:0000256" key="2">
    <source>
        <dbReference type="ARBA" id="ARBA00007599"/>
    </source>
</evidence>
<comment type="caution">
    <text evidence="11">The sequence shown here is derived from an EMBL/GenBank/DDBJ whole genome shotgun (WGS) entry which is preliminary data.</text>
</comment>
<gene>
    <name evidence="11" type="ORF">A2493_03420</name>
</gene>
<dbReference type="InterPro" id="IPR027417">
    <property type="entry name" value="P-loop_NTPase"/>
</dbReference>
<evidence type="ECO:0000256" key="8">
    <source>
        <dbReference type="ARBA" id="ARBA00022840"/>
    </source>
</evidence>
<comment type="similarity">
    <text evidence="2">Belongs to the TsaE family.</text>
</comment>
<keyword evidence="6" id="KW-0479">Metal-binding</keyword>
<dbReference type="SUPFAM" id="SSF52540">
    <property type="entry name" value="P-loop containing nucleoside triphosphate hydrolases"/>
    <property type="match status" value="1"/>
</dbReference>
<name>A0A1F6NS43_9BACT</name>
<evidence type="ECO:0000256" key="1">
    <source>
        <dbReference type="ARBA" id="ARBA00004496"/>
    </source>
</evidence>
<reference evidence="11 12" key="1">
    <citation type="journal article" date="2016" name="Nat. Commun.">
        <title>Thousands of microbial genomes shed light on interconnected biogeochemical processes in an aquifer system.</title>
        <authorList>
            <person name="Anantharaman K."/>
            <person name="Brown C.T."/>
            <person name="Hug L.A."/>
            <person name="Sharon I."/>
            <person name="Castelle C.J."/>
            <person name="Probst A.J."/>
            <person name="Thomas B.C."/>
            <person name="Singh A."/>
            <person name="Wilkins M.J."/>
            <person name="Karaoz U."/>
            <person name="Brodie E.L."/>
            <person name="Williams K.H."/>
            <person name="Hubbard S.S."/>
            <person name="Banfield J.F."/>
        </authorList>
    </citation>
    <scope>NUCLEOTIDE SEQUENCE [LARGE SCALE GENOMIC DNA]</scope>
</reference>
<evidence type="ECO:0000256" key="7">
    <source>
        <dbReference type="ARBA" id="ARBA00022741"/>
    </source>
</evidence>
<dbReference type="PANTHER" id="PTHR33540">
    <property type="entry name" value="TRNA THREONYLCARBAMOYLADENOSINE BIOSYNTHESIS PROTEIN TSAE"/>
    <property type="match status" value="1"/>
</dbReference>
<dbReference type="Proteomes" id="UP000178349">
    <property type="component" value="Unassembled WGS sequence"/>
</dbReference>
<dbReference type="InterPro" id="IPR003442">
    <property type="entry name" value="T6A_TsaE"/>
</dbReference>
<keyword evidence="11" id="KW-0808">Transferase</keyword>
<evidence type="ECO:0000313" key="12">
    <source>
        <dbReference type="Proteomes" id="UP000178349"/>
    </source>
</evidence>
<dbReference type="GO" id="GO:0016740">
    <property type="term" value="F:transferase activity"/>
    <property type="evidence" value="ECO:0007669"/>
    <property type="project" value="UniProtKB-KW"/>
</dbReference>
<proteinExistence type="inferred from homology"/>
<dbReference type="GO" id="GO:0046872">
    <property type="term" value="F:metal ion binding"/>
    <property type="evidence" value="ECO:0007669"/>
    <property type="project" value="UniProtKB-KW"/>
</dbReference>
<accession>A0A1F6NS43</accession>
<keyword evidence="5" id="KW-0819">tRNA processing</keyword>
<dbReference type="NCBIfam" id="TIGR00150">
    <property type="entry name" value="T6A_YjeE"/>
    <property type="match status" value="1"/>
</dbReference>
<dbReference type="Pfam" id="PF02367">
    <property type="entry name" value="TsaE"/>
    <property type="match status" value="1"/>
</dbReference>
<comment type="subcellular location">
    <subcellularLocation>
        <location evidence="1">Cytoplasm</location>
    </subcellularLocation>
</comment>
<evidence type="ECO:0000256" key="9">
    <source>
        <dbReference type="ARBA" id="ARBA00022842"/>
    </source>
</evidence>
<evidence type="ECO:0000256" key="4">
    <source>
        <dbReference type="ARBA" id="ARBA00022490"/>
    </source>
</evidence>
<evidence type="ECO:0000256" key="5">
    <source>
        <dbReference type="ARBA" id="ARBA00022694"/>
    </source>
</evidence>
<evidence type="ECO:0000256" key="3">
    <source>
        <dbReference type="ARBA" id="ARBA00019010"/>
    </source>
</evidence>
<sequence>MKYTTNTTEEMIALGEKIASQLTGGDIILLQGELGAGKTTMSKGIAKGLGITDEIVSPTFTLMNVYNVVESQKSEVKSIVHIDTYRLENADSLIEIGVEDYLGQPNVITIIEWPEKIKELLNNKKIIEISIVKQSDNNREITITPDIF</sequence>
<keyword evidence="7" id="KW-0547">Nucleotide-binding</keyword>
<dbReference type="Gene3D" id="3.40.50.300">
    <property type="entry name" value="P-loop containing nucleotide triphosphate hydrolases"/>
    <property type="match status" value="1"/>
</dbReference>
<evidence type="ECO:0000313" key="11">
    <source>
        <dbReference type="EMBL" id="OGH86725.1"/>
    </source>
</evidence>
<dbReference type="GO" id="GO:0002949">
    <property type="term" value="P:tRNA threonylcarbamoyladenosine modification"/>
    <property type="evidence" value="ECO:0007669"/>
    <property type="project" value="InterPro"/>
</dbReference>
<dbReference type="PANTHER" id="PTHR33540:SF2">
    <property type="entry name" value="TRNA THREONYLCARBAMOYLADENOSINE BIOSYNTHESIS PROTEIN TSAE"/>
    <property type="match status" value="1"/>
</dbReference>
<dbReference type="GO" id="GO:0005737">
    <property type="term" value="C:cytoplasm"/>
    <property type="evidence" value="ECO:0007669"/>
    <property type="project" value="UniProtKB-SubCell"/>
</dbReference>
<keyword evidence="4" id="KW-0963">Cytoplasm</keyword>
<keyword evidence="8" id="KW-0067">ATP-binding</keyword>
<dbReference type="AlphaFoldDB" id="A0A1F6NS43"/>
<evidence type="ECO:0000256" key="6">
    <source>
        <dbReference type="ARBA" id="ARBA00022723"/>
    </source>
</evidence>